<organism evidence="1">
    <name type="scientific">gut metagenome</name>
    <dbReference type="NCBI Taxonomy" id="749906"/>
    <lineage>
        <taxon>unclassified sequences</taxon>
        <taxon>metagenomes</taxon>
        <taxon>organismal metagenomes</taxon>
    </lineage>
</organism>
<dbReference type="AlphaFoldDB" id="J9CQQ7"/>
<dbReference type="EMBL" id="AMCI01002524">
    <property type="protein sequence ID" value="EJX02491.1"/>
    <property type="molecule type" value="Genomic_DNA"/>
</dbReference>
<accession>J9CQQ7</accession>
<comment type="caution">
    <text evidence="1">The sequence shown here is derived from an EMBL/GenBank/DDBJ whole genome shotgun (WGS) entry which is preliminary data.</text>
</comment>
<sequence length="38" mass="4702">MCSRKSIDRRVRWRSAGYFRLSWRRTFRNRLGTLLEAV</sequence>
<protein>
    <submittedName>
        <fullName evidence="1">Uncharacterized protein</fullName>
    </submittedName>
</protein>
<proteinExistence type="predicted"/>
<gene>
    <name evidence="1" type="ORF">EVA_09402</name>
</gene>
<reference evidence="1" key="1">
    <citation type="journal article" date="2012" name="PLoS ONE">
        <title>Gene sets for utilization of primary and secondary nutrition supplies in the distal gut of endangered iberian lynx.</title>
        <authorList>
            <person name="Alcaide M."/>
            <person name="Messina E."/>
            <person name="Richter M."/>
            <person name="Bargiela R."/>
            <person name="Peplies J."/>
            <person name="Huws S.A."/>
            <person name="Newbold C.J."/>
            <person name="Golyshin P.N."/>
            <person name="Simon M.A."/>
            <person name="Lopez G."/>
            <person name="Yakimov M.M."/>
            <person name="Ferrer M."/>
        </authorList>
    </citation>
    <scope>NUCLEOTIDE SEQUENCE</scope>
</reference>
<name>J9CQQ7_9ZZZZ</name>
<evidence type="ECO:0000313" key="1">
    <source>
        <dbReference type="EMBL" id="EJX02491.1"/>
    </source>
</evidence>